<dbReference type="Proteomes" id="UP000594454">
    <property type="component" value="Chromosome 2"/>
</dbReference>
<keyword evidence="4" id="KW-0406">Ion transport</keyword>
<dbReference type="GO" id="GO:0016020">
    <property type="term" value="C:membrane"/>
    <property type="evidence" value="ECO:0007669"/>
    <property type="project" value="UniProtKB-SubCell"/>
</dbReference>
<feature type="domain" description="Sodium/calcium exchanger membrane region" evidence="9">
    <location>
        <begin position="61"/>
        <end position="138"/>
    </location>
</feature>
<keyword evidence="4" id="KW-0109">Calcium transport</keyword>
<proteinExistence type="predicted"/>
<evidence type="ECO:0000256" key="8">
    <source>
        <dbReference type="SAM" id="Phobius"/>
    </source>
</evidence>
<evidence type="ECO:0000256" key="7">
    <source>
        <dbReference type="ARBA" id="ARBA00023136"/>
    </source>
</evidence>
<name>A0A7R8UMM5_HERIL</name>
<sequence>MFTILSGPFFIITVSRMITWKFFGVSIYVYWLIPAIVVIVLVYFFSRTDTPPVYHIGFACFSVIVSLILVRIVALEVLYVIYTVGTASQMSPTLINVTLQAWEGGIGSLIANVILAYRGYPRMSFAACYGGPLFSILF</sequence>
<evidence type="ECO:0000256" key="4">
    <source>
        <dbReference type="ARBA" id="ARBA00022568"/>
    </source>
</evidence>
<feature type="transmembrane region" description="Helical" evidence="8">
    <location>
        <begin position="27"/>
        <end position="46"/>
    </location>
</feature>
<keyword evidence="2" id="KW-0813">Transport</keyword>
<dbReference type="GO" id="GO:0006874">
    <property type="term" value="P:intracellular calcium ion homeostasis"/>
    <property type="evidence" value="ECO:0007669"/>
    <property type="project" value="TreeGrafter"/>
</dbReference>
<evidence type="ECO:0000256" key="1">
    <source>
        <dbReference type="ARBA" id="ARBA00004141"/>
    </source>
</evidence>
<gene>
    <name evidence="10" type="ORF">HERILL_LOCUS6469</name>
</gene>
<dbReference type="InParanoid" id="A0A7R8UMM5"/>
<dbReference type="InterPro" id="IPR004837">
    <property type="entry name" value="NaCa_Exmemb"/>
</dbReference>
<evidence type="ECO:0000256" key="3">
    <source>
        <dbReference type="ARBA" id="ARBA00022449"/>
    </source>
</evidence>
<dbReference type="OrthoDB" id="407410at2759"/>
<keyword evidence="4" id="KW-0106">Calcium</keyword>
<keyword evidence="5 8" id="KW-0812">Transmembrane</keyword>
<evidence type="ECO:0000256" key="5">
    <source>
        <dbReference type="ARBA" id="ARBA00022692"/>
    </source>
</evidence>
<keyword evidence="3" id="KW-0050">Antiport</keyword>
<dbReference type="PANTHER" id="PTHR12266">
    <property type="entry name" value="NA+/CA2+ K+ INDEPENDENT EXCHANGER"/>
    <property type="match status" value="1"/>
</dbReference>
<organism evidence="10 11">
    <name type="scientific">Hermetia illucens</name>
    <name type="common">Black soldier fly</name>
    <dbReference type="NCBI Taxonomy" id="343691"/>
    <lineage>
        <taxon>Eukaryota</taxon>
        <taxon>Metazoa</taxon>
        <taxon>Ecdysozoa</taxon>
        <taxon>Arthropoda</taxon>
        <taxon>Hexapoda</taxon>
        <taxon>Insecta</taxon>
        <taxon>Pterygota</taxon>
        <taxon>Neoptera</taxon>
        <taxon>Endopterygota</taxon>
        <taxon>Diptera</taxon>
        <taxon>Brachycera</taxon>
        <taxon>Stratiomyomorpha</taxon>
        <taxon>Stratiomyidae</taxon>
        <taxon>Hermetiinae</taxon>
        <taxon>Hermetia</taxon>
    </lineage>
</organism>
<evidence type="ECO:0000256" key="6">
    <source>
        <dbReference type="ARBA" id="ARBA00022989"/>
    </source>
</evidence>
<accession>A0A7R8UMM5</accession>
<comment type="subcellular location">
    <subcellularLocation>
        <location evidence="1">Membrane</location>
        <topology evidence="1">Multi-pass membrane protein</topology>
    </subcellularLocation>
</comment>
<dbReference type="PANTHER" id="PTHR12266:SF0">
    <property type="entry name" value="MITOCHONDRIAL SODIUM_CALCIUM EXCHANGER PROTEIN"/>
    <property type="match status" value="1"/>
</dbReference>
<dbReference type="AlphaFoldDB" id="A0A7R8UMM5"/>
<feature type="transmembrane region" description="Helical" evidence="8">
    <location>
        <begin position="94"/>
        <end position="117"/>
    </location>
</feature>
<dbReference type="InterPro" id="IPR044880">
    <property type="entry name" value="NCX_ion-bd_dom_sf"/>
</dbReference>
<reference evidence="10 11" key="1">
    <citation type="submission" date="2020-11" db="EMBL/GenBank/DDBJ databases">
        <authorList>
            <person name="Wallbank WR R."/>
            <person name="Pardo Diaz C."/>
            <person name="Kozak K."/>
            <person name="Martin S."/>
            <person name="Jiggins C."/>
            <person name="Moest M."/>
            <person name="Warren A I."/>
            <person name="Generalovic N T."/>
            <person name="Byers J.R.P. K."/>
            <person name="Montejo-Kovacevich G."/>
            <person name="Yen C E."/>
        </authorList>
    </citation>
    <scope>NUCLEOTIDE SEQUENCE [LARGE SCALE GENOMIC DNA]</scope>
</reference>
<evidence type="ECO:0000259" key="9">
    <source>
        <dbReference type="Pfam" id="PF01699"/>
    </source>
</evidence>
<keyword evidence="6 8" id="KW-1133">Transmembrane helix</keyword>
<evidence type="ECO:0000256" key="2">
    <source>
        <dbReference type="ARBA" id="ARBA00022448"/>
    </source>
</evidence>
<evidence type="ECO:0000313" key="11">
    <source>
        <dbReference type="Proteomes" id="UP000594454"/>
    </source>
</evidence>
<dbReference type="InterPro" id="IPR051359">
    <property type="entry name" value="CaCA_antiporter"/>
</dbReference>
<feature type="transmembrane region" description="Helical" evidence="8">
    <location>
        <begin position="58"/>
        <end position="82"/>
    </location>
</feature>
<keyword evidence="11" id="KW-1185">Reference proteome</keyword>
<evidence type="ECO:0000313" key="10">
    <source>
        <dbReference type="EMBL" id="CAD7083513.1"/>
    </source>
</evidence>
<protein>
    <recommendedName>
        <fullName evidence="9">Sodium/calcium exchanger membrane region domain-containing protein</fullName>
    </recommendedName>
</protein>
<dbReference type="EMBL" id="LR899010">
    <property type="protein sequence ID" value="CAD7083513.1"/>
    <property type="molecule type" value="Genomic_DNA"/>
</dbReference>
<keyword evidence="7 8" id="KW-0472">Membrane</keyword>
<dbReference type="Gene3D" id="1.20.1420.30">
    <property type="entry name" value="NCX, central ion-binding region"/>
    <property type="match status" value="1"/>
</dbReference>
<dbReference type="GO" id="GO:0005432">
    <property type="term" value="F:calcium:sodium antiporter activity"/>
    <property type="evidence" value="ECO:0007669"/>
    <property type="project" value="TreeGrafter"/>
</dbReference>
<dbReference type="Pfam" id="PF01699">
    <property type="entry name" value="Na_Ca_ex"/>
    <property type="match status" value="1"/>
</dbReference>